<protein>
    <submittedName>
        <fullName evidence="6">4Fe-4S dicluster protein</fullName>
    </submittedName>
</protein>
<evidence type="ECO:0000313" key="6">
    <source>
        <dbReference type="EMBL" id="PTN01441.1"/>
    </source>
</evidence>
<evidence type="ECO:0000256" key="4">
    <source>
        <dbReference type="ARBA" id="ARBA00023014"/>
    </source>
</evidence>
<feature type="domain" description="4Fe-4S ferredoxin-type" evidence="5">
    <location>
        <begin position="173"/>
        <end position="202"/>
    </location>
</feature>
<keyword evidence="2" id="KW-0479">Metal-binding</keyword>
<organism evidence="6 7">
    <name type="scientific">Rhodovulum imhoffii</name>
    <dbReference type="NCBI Taxonomy" id="365340"/>
    <lineage>
        <taxon>Bacteria</taxon>
        <taxon>Pseudomonadati</taxon>
        <taxon>Pseudomonadota</taxon>
        <taxon>Alphaproteobacteria</taxon>
        <taxon>Rhodobacterales</taxon>
        <taxon>Paracoccaceae</taxon>
        <taxon>Rhodovulum</taxon>
    </lineage>
</organism>
<dbReference type="InterPro" id="IPR050157">
    <property type="entry name" value="PSI_iron-sulfur_center"/>
</dbReference>
<dbReference type="AlphaFoldDB" id="A0A2T5BQL4"/>
<reference evidence="6 7" key="1">
    <citation type="submission" date="2018-04" db="EMBL/GenBank/DDBJ databases">
        <title>Genomic Encyclopedia of Archaeal and Bacterial Type Strains, Phase II (KMG-II): from individual species to whole genera.</title>
        <authorList>
            <person name="Goeker M."/>
        </authorList>
    </citation>
    <scope>NUCLEOTIDE SEQUENCE [LARGE SCALE GENOMIC DNA]</scope>
    <source>
        <strain evidence="6 7">DSM 18064</strain>
    </source>
</reference>
<gene>
    <name evidence="6" type="ORF">C8N32_11350</name>
</gene>
<dbReference type="PANTHER" id="PTHR24960">
    <property type="entry name" value="PHOTOSYSTEM I IRON-SULFUR CENTER-RELATED"/>
    <property type="match status" value="1"/>
</dbReference>
<evidence type="ECO:0000256" key="3">
    <source>
        <dbReference type="ARBA" id="ARBA00023004"/>
    </source>
</evidence>
<keyword evidence="4" id="KW-0411">Iron-sulfur</keyword>
<keyword evidence="1" id="KW-0004">4Fe-4S</keyword>
<evidence type="ECO:0000313" key="7">
    <source>
        <dbReference type="Proteomes" id="UP000243859"/>
    </source>
</evidence>
<name>A0A2T5BQL4_9RHOB</name>
<dbReference type="Proteomes" id="UP000243859">
    <property type="component" value="Unassembled WGS sequence"/>
</dbReference>
<evidence type="ECO:0000259" key="5">
    <source>
        <dbReference type="PROSITE" id="PS51379"/>
    </source>
</evidence>
<dbReference type="GO" id="GO:0051539">
    <property type="term" value="F:4 iron, 4 sulfur cluster binding"/>
    <property type="evidence" value="ECO:0007669"/>
    <property type="project" value="UniProtKB-KW"/>
</dbReference>
<proteinExistence type="predicted"/>
<evidence type="ECO:0000256" key="2">
    <source>
        <dbReference type="ARBA" id="ARBA00022723"/>
    </source>
</evidence>
<dbReference type="PROSITE" id="PS00198">
    <property type="entry name" value="4FE4S_FER_1"/>
    <property type="match status" value="2"/>
</dbReference>
<evidence type="ECO:0000256" key="1">
    <source>
        <dbReference type="ARBA" id="ARBA00022485"/>
    </source>
</evidence>
<dbReference type="Pfam" id="PF12838">
    <property type="entry name" value="Fer4_7"/>
    <property type="match status" value="1"/>
</dbReference>
<dbReference type="InterPro" id="IPR017900">
    <property type="entry name" value="4Fe4S_Fe_S_CS"/>
</dbReference>
<keyword evidence="7" id="KW-1185">Reference proteome</keyword>
<dbReference type="GO" id="GO:0046872">
    <property type="term" value="F:metal ion binding"/>
    <property type="evidence" value="ECO:0007669"/>
    <property type="project" value="UniProtKB-KW"/>
</dbReference>
<dbReference type="RefSeq" id="WP_201132396.1">
    <property type="nucleotide sequence ID" value="NZ_NHSI01000056.1"/>
</dbReference>
<dbReference type="Gene3D" id="3.30.70.20">
    <property type="match status" value="1"/>
</dbReference>
<accession>A0A2T5BQL4</accession>
<keyword evidence="3" id="KW-0408">Iron</keyword>
<dbReference type="PROSITE" id="PS51379">
    <property type="entry name" value="4FE4S_FER_2"/>
    <property type="match status" value="2"/>
</dbReference>
<comment type="caution">
    <text evidence="6">The sequence shown here is derived from an EMBL/GenBank/DDBJ whole genome shotgun (WGS) entry which is preliminary data.</text>
</comment>
<dbReference type="InterPro" id="IPR017896">
    <property type="entry name" value="4Fe4S_Fe-S-bd"/>
</dbReference>
<dbReference type="PANTHER" id="PTHR24960:SF79">
    <property type="entry name" value="PHOTOSYSTEM I IRON-SULFUR CENTER"/>
    <property type="match status" value="1"/>
</dbReference>
<dbReference type="EMBL" id="QAAA01000013">
    <property type="protein sequence ID" value="PTN01441.1"/>
    <property type="molecule type" value="Genomic_DNA"/>
</dbReference>
<sequence length="253" mass="26858">MFRASRKAGNITRETILSCRPSGCLRDLTPENIAALYLDGTRRIGCADVSCPACAGAGRAHLEDLCEGFDALLAARGLPGLEFVGLDPAALGAWRRRRREAPADMGRRRLFVPPEDTPTALRRLQAKGAQRPGVPFAHVPVIDAERCSGCSACVRVCPEGVISLADSLEGGGAAYRVRPTRCCGCALCVDVCPESALRLDRFAPAPVDLQLAHSICPSCGADKLDPVAKATDGVGPCRVCRAVRSRPPVLVMR</sequence>
<feature type="domain" description="4Fe-4S ferredoxin-type" evidence="5">
    <location>
        <begin position="138"/>
        <end position="167"/>
    </location>
</feature>
<dbReference type="SUPFAM" id="SSF54862">
    <property type="entry name" value="4Fe-4S ferredoxins"/>
    <property type="match status" value="1"/>
</dbReference>